<dbReference type="EMBL" id="CAMAPE010000073">
    <property type="protein sequence ID" value="CAH9117011.1"/>
    <property type="molecule type" value="Genomic_DNA"/>
</dbReference>
<dbReference type="InterPro" id="IPR002913">
    <property type="entry name" value="START_lipid-bd_dom"/>
</dbReference>
<evidence type="ECO:0000313" key="3">
    <source>
        <dbReference type="Proteomes" id="UP001152484"/>
    </source>
</evidence>
<dbReference type="OrthoDB" id="1295045at2759"/>
<dbReference type="Proteomes" id="UP001152484">
    <property type="component" value="Unassembled WGS sequence"/>
</dbReference>
<dbReference type="AlphaFoldDB" id="A0A9P1EM31"/>
<protein>
    <recommendedName>
        <fullName evidence="1">START domain-containing protein</fullName>
    </recommendedName>
</protein>
<comment type="caution">
    <text evidence="2">The sequence shown here is derived from an EMBL/GenBank/DDBJ whole genome shotgun (WGS) entry which is preliminary data.</text>
</comment>
<name>A0A9P1EM31_CUSEU</name>
<evidence type="ECO:0000259" key="1">
    <source>
        <dbReference type="PROSITE" id="PS50848"/>
    </source>
</evidence>
<dbReference type="InterPro" id="IPR023393">
    <property type="entry name" value="START-like_dom_sf"/>
</dbReference>
<gene>
    <name evidence="2" type="ORF">CEURO_LOCUS21370</name>
</gene>
<sequence>MNMDGLFELLQNTAIGYAIFDLLMYSTPLWLAVVVGLLAGWAWKPNWANLDGAAKWVSSIMPSSSFPSFSGISFPLELGSVQNLTSVNFQLPSLITWTHEEEAPEVTPVQRALQPSVAKPYILTEKDLLELHQLLEEEIDGPCWIKVLERSDTNIRFKGHRRNSKKGHLMYRTITVHENITPEILRDFYWDDEFRSNWDAMHFKSDLLEECKETGAMLVHWIRKFPVVACYRDYTIARRIWQLRDSYYCICKGVPCSYITRREKAKKVDEFWSCWRIQPAKSERDGHFSASEITLFHYEDMGMPRGIAKFGVENGMWGTVKRIDPGLRAYLKYRASDPPLSRYVLLARINTKLTSLPHTSLQFLEKQGGCTSSSSSEVETNKCSSQNKPAAAASPDVMISKWVICVGALALACSFDRGFLMKALIFGIPRRFVRRK</sequence>
<evidence type="ECO:0000313" key="2">
    <source>
        <dbReference type="EMBL" id="CAH9117011.1"/>
    </source>
</evidence>
<dbReference type="GO" id="GO:0005737">
    <property type="term" value="C:cytoplasm"/>
    <property type="evidence" value="ECO:0007669"/>
    <property type="project" value="UniProtKB-ARBA"/>
</dbReference>
<dbReference type="SUPFAM" id="SSF55961">
    <property type="entry name" value="Bet v1-like"/>
    <property type="match status" value="1"/>
</dbReference>
<dbReference type="Gene3D" id="3.30.530.20">
    <property type="match status" value="1"/>
</dbReference>
<keyword evidence="3" id="KW-1185">Reference proteome</keyword>
<dbReference type="GO" id="GO:0008289">
    <property type="term" value="F:lipid binding"/>
    <property type="evidence" value="ECO:0007669"/>
    <property type="project" value="InterPro"/>
</dbReference>
<proteinExistence type="predicted"/>
<organism evidence="2 3">
    <name type="scientific">Cuscuta europaea</name>
    <name type="common">European dodder</name>
    <dbReference type="NCBI Taxonomy" id="41803"/>
    <lineage>
        <taxon>Eukaryota</taxon>
        <taxon>Viridiplantae</taxon>
        <taxon>Streptophyta</taxon>
        <taxon>Embryophyta</taxon>
        <taxon>Tracheophyta</taxon>
        <taxon>Spermatophyta</taxon>
        <taxon>Magnoliopsida</taxon>
        <taxon>eudicotyledons</taxon>
        <taxon>Gunneridae</taxon>
        <taxon>Pentapetalae</taxon>
        <taxon>asterids</taxon>
        <taxon>lamiids</taxon>
        <taxon>Solanales</taxon>
        <taxon>Convolvulaceae</taxon>
        <taxon>Cuscuteae</taxon>
        <taxon>Cuscuta</taxon>
        <taxon>Cuscuta subgen. Cuscuta</taxon>
    </lineage>
</organism>
<reference evidence="2" key="1">
    <citation type="submission" date="2022-07" db="EMBL/GenBank/DDBJ databases">
        <authorList>
            <person name="Macas J."/>
            <person name="Novak P."/>
            <person name="Neumann P."/>
        </authorList>
    </citation>
    <scope>NUCLEOTIDE SEQUENCE</scope>
</reference>
<dbReference type="PANTHER" id="PTHR19308:SF39">
    <property type="entry name" value="PHOSPHATIDYLCHOLINE TRANSFER PROTEIN"/>
    <property type="match status" value="1"/>
</dbReference>
<dbReference type="PANTHER" id="PTHR19308">
    <property type="entry name" value="PHOSPHATIDYLCHOLINE TRANSFER PROTEIN"/>
    <property type="match status" value="1"/>
</dbReference>
<dbReference type="InterPro" id="IPR051213">
    <property type="entry name" value="START_lipid_transfer"/>
</dbReference>
<accession>A0A9P1EM31</accession>
<dbReference type="PROSITE" id="PS50848">
    <property type="entry name" value="START"/>
    <property type="match status" value="1"/>
</dbReference>
<feature type="domain" description="START" evidence="1">
    <location>
        <begin position="144"/>
        <end position="332"/>
    </location>
</feature>